<proteinExistence type="predicted"/>
<comment type="caution">
    <text evidence="2">The sequence shown here is derived from an EMBL/GenBank/DDBJ whole genome shotgun (WGS) entry which is preliminary data.</text>
</comment>
<organism evidence="2 3">
    <name type="scientific">Chionoecetes opilio</name>
    <name type="common">Atlantic snow crab</name>
    <name type="synonym">Cancer opilio</name>
    <dbReference type="NCBI Taxonomy" id="41210"/>
    <lineage>
        <taxon>Eukaryota</taxon>
        <taxon>Metazoa</taxon>
        <taxon>Ecdysozoa</taxon>
        <taxon>Arthropoda</taxon>
        <taxon>Crustacea</taxon>
        <taxon>Multicrustacea</taxon>
        <taxon>Malacostraca</taxon>
        <taxon>Eumalacostraca</taxon>
        <taxon>Eucarida</taxon>
        <taxon>Decapoda</taxon>
        <taxon>Pleocyemata</taxon>
        <taxon>Brachyura</taxon>
        <taxon>Eubrachyura</taxon>
        <taxon>Majoidea</taxon>
        <taxon>Majidae</taxon>
        <taxon>Chionoecetes</taxon>
    </lineage>
</organism>
<keyword evidence="3" id="KW-1185">Reference proteome</keyword>
<feature type="compositionally biased region" description="Polar residues" evidence="1">
    <location>
        <begin position="48"/>
        <end position="71"/>
    </location>
</feature>
<reference evidence="2" key="1">
    <citation type="submission" date="2020-07" db="EMBL/GenBank/DDBJ databases">
        <title>The High-quality genome of the commercially important snow crab, Chionoecetes opilio.</title>
        <authorList>
            <person name="Jeong J.-H."/>
            <person name="Ryu S."/>
        </authorList>
    </citation>
    <scope>NUCLEOTIDE SEQUENCE</scope>
    <source>
        <strain evidence="2">MADBK_172401_WGS</strain>
        <tissue evidence="2">Digestive gland</tissue>
    </source>
</reference>
<dbReference type="EMBL" id="JACEEZ010001786">
    <property type="protein sequence ID" value="KAG0728848.1"/>
    <property type="molecule type" value="Genomic_DNA"/>
</dbReference>
<sequence>MPDDDNLPYNRHSSYTWSSFKCPSLRPRTTLSSPCFLTSWYPQPFNRGPSSQEQMQDPQQHRSSTPHNAVPSTLTHILNGRSNASVEKLWNSAGTPTTYCRQQKPQECDPPPARYGGIKRKRRVT</sequence>
<feature type="compositionally biased region" description="Polar residues" evidence="1">
    <location>
        <begin position="94"/>
        <end position="105"/>
    </location>
</feature>
<evidence type="ECO:0000256" key="1">
    <source>
        <dbReference type="SAM" id="MobiDB-lite"/>
    </source>
</evidence>
<gene>
    <name evidence="2" type="ORF">GWK47_031622</name>
</gene>
<evidence type="ECO:0000313" key="2">
    <source>
        <dbReference type="EMBL" id="KAG0728848.1"/>
    </source>
</evidence>
<protein>
    <submittedName>
        <fullName evidence="2">Uncharacterized protein</fullName>
    </submittedName>
</protein>
<evidence type="ECO:0000313" key="3">
    <source>
        <dbReference type="Proteomes" id="UP000770661"/>
    </source>
</evidence>
<name>A0A8J4YKY6_CHIOP</name>
<dbReference type="Proteomes" id="UP000770661">
    <property type="component" value="Unassembled WGS sequence"/>
</dbReference>
<feature type="region of interest" description="Disordered" evidence="1">
    <location>
        <begin position="94"/>
        <end position="125"/>
    </location>
</feature>
<accession>A0A8J4YKY6</accession>
<feature type="region of interest" description="Disordered" evidence="1">
    <location>
        <begin position="44"/>
        <end position="71"/>
    </location>
</feature>
<dbReference type="AlphaFoldDB" id="A0A8J4YKY6"/>